<dbReference type="Gene3D" id="3.40.50.720">
    <property type="entry name" value="NAD(P)-binding Rossmann-like Domain"/>
    <property type="match status" value="1"/>
</dbReference>
<sequence>MNKIFDMELEGKVVVITGASSGIGLAAAKTLLEQGATVVSWSRSKPKISHPDFYYFECDVRHEQSVWSAYEQTVERLRQNISVLINNAGLGIEGALDTMSPKDWHTMMDTNVNGIFYCTRLVLPQMKKQLEGHIINISSIAGLTGIENMSGYCATKFAVRGISHSLFKEVRPHGIKVTCIYPGSTATHFFDGFEGTGTSPENMMQPEDIASTILHVLQSPPNYHHVDIEVRPLMPKGRPEKKKA</sequence>
<dbReference type="InterPro" id="IPR002347">
    <property type="entry name" value="SDR_fam"/>
</dbReference>
<dbReference type="PRINTS" id="PR00080">
    <property type="entry name" value="SDRFAMILY"/>
</dbReference>
<gene>
    <name evidence="5" type="ORF">GCM10023183_03000</name>
</gene>
<dbReference type="CDD" id="cd05233">
    <property type="entry name" value="SDR_c"/>
    <property type="match status" value="1"/>
</dbReference>
<keyword evidence="6" id="KW-1185">Reference proteome</keyword>
<dbReference type="InterPro" id="IPR036291">
    <property type="entry name" value="NAD(P)-bd_dom_sf"/>
</dbReference>
<dbReference type="PRINTS" id="PR00081">
    <property type="entry name" value="GDHRDH"/>
</dbReference>
<keyword evidence="3" id="KW-0560">Oxidoreductase</keyword>
<organism evidence="5 6">
    <name type="scientific">Nibribacter koreensis</name>
    <dbReference type="NCBI Taxonomy" id="1084519"/>
    <lineage>
        <taxon>Bacteria</taxon>
        <taxon>Pseudomonadati</taxon>
        <taxon>Bacteroidota</taxon>
        <taxon>Cytophagia</taxon>
        <taxon>Cytophagales</taxon>
        <taxon>Hymenobacteraceae</taxon>
        <taxon>Nibribacter</taxon>
    </lineage>
</organism>
<dbReference type="EMBL" id="BAABGX010000001">
    <property type="protein sequence ID" value="GAA4296297.1"/>
    <property type="molecule type" value="Genomic_DNA"/>
</dbReference>
<evidence type="ECO:0000256" key="4">
    <source>
        <dbReference type="RuleBase" id="RU000363"/>
    </source>
</evidence>
<comment type="caution">
    <text evidence="5">The sequence shown here is derived from an EMBL/GenBank/DDBJ whole genome shotgun (WGS) entry which is preliminary data.</text>
</comment>
<keyword evidence="2" id="KW-0521">NADP</keyword>
<dbReference type="Pfam" id="PF00106">
    <property type="entry name" value="adh_short"/>
    <property type="match status" value="1"/>
</dbReference>
<evidence type="ECO:0000256" key="2">
    <source>
        <dbReference type="ARBA" id="ARBA00022857"/>
    </source>
</evidence>
<name>A0ABP8F6G9_9BACT</name>
<evidence type="ECO:0000313" key="6">
    <source>
        <dbReference type="Proteomes" id="UP001501844"/>
    </source>
</evidence>
<protein>
    <submittedName>
        <fullName evidence="5">SDR family NAD(P)-dependent oxidoreductase</fullName>
    </submittedName>
</protein>
<accession>A0ABP8F6G9</accession>
<evidence type="ECO:0000256" key="3">
    <source>
        <dbReference type="ARBA" id="ARBA00023002"/>
    </source>
</evidence>
<proteinExistence type="inferred from homology"/>
<dbReference type="PANTHER" id="PTHR43391">
    <property type="entry name" value="RETINOL DEHYDROGENASE-RELATED"/>
    <property type="match status" value="1"/>
</dbReference>
<reference evidence="6" key="1">
    <citation type="journal article" date="2019" name="Int. J. Syst. Evol. Microbiol.">
        <title>The Global Catalogue of Microorganisms (GCM) 10K type strain sequencing project: providing services to taxonomists for standard genome sequencing and annotation.</title>
        <authorList>
            <consortium name="The Broad Institute Genomics Platform"/>
            <consortium name="The Broad Institute Genome Sequencing Center for Infectious Disease"/>
            <person name="Wu L."/>
            <person name="Ma J."/>
        </authorList>
    </citation>
    <scope>NUCLEOTIDE SEQUENCE [LARGE SCALE GENOMIC DNA]</scope>
    <source>
        <strain evidence="6">JCM 17917</strain>
    </source>
</reference>
<dbReference type="Proteomes" id="UP001501844">
    <property type="component" value="Unassembled WGS sequence"/>
</dbReference>
<evidence type="ECO:0000313" key="5">
    <source>
        <dbReference type="EMBL" id="GAA4296297.1"/>
    </source>
</evidence>
<evidence type="ECO:0000256" key="1">
    <source>
        <dbReference type="ARBA" id="ARBA00006484"/>
    </source>
</evidence>
<dbReference type="PANTHER" id="PTHR43391:SF14">
    <property type="entry name" value="DEHYDROGENASE_REDUCTASE SDR FAMILY PROTEIN 7-LIKE"/>
    <property type="match status" value="1"/>
</dbReference>
<dbReference type="SUPFAM" id="SSF51735">
    <property type="entry name" value="NAD(P)-binding Rossmann-fold domains"/>
    <property type="match status" value="1"/>
</dbReference>
<comment type="similarity">
    <text evidence="1 4">Belongs to the short-chain dehydrogenases/reductases (SDR) family.</text>
</comment>